<feature type="compositionally biased region" description="Low complexity" evidence="1">
    <location>
        <begin position="20"/>
        <end position="46"/>
    </location>
</feature>
<proteinExistence type="predicted"/>
<protein>
    <submittedName>
        <fullName evidence="2">Uncharacterized protein</fullName>
    </submittedName>
</protein>
<feature type="compositionally biased region" description="Basic residues" evidence="1">
    <location>
        <begin position="181"/>
        <end position="211"/>
    </location>
</feature>
<accession>A0A1M7THH1</accession>
<keyword evidence="3" id="KW-1185">Reference proteome</keyword>
<dbReference type="EMBL" id="FRDL01000006">
    <property type="protein sequence ID" value="SHN70204.1"/>
    <property type="molecule type" value="Genomic_DNA"/>
</dbReference>
<organism evidence="2 3">
    <name type="scientific">Oceanicella actignis</name>
    <dbReference type="NCBI Taxonomy" id="1189325"/>
    <lineage>
        <taxon>Bacteria</taxon>
        <taxon>Pseudomonadati</taxon>
        <taxon>Pseudomonadota</taxon>
        <taxon>Alphaproteobacteria</taxon>
        <taxon>Rhodobacterales</taxon>
        <taxon>Paracoccaceae</taxon>
        <taxon>Oceanicella</taxon>
    </lineage>
</organism>
<name>A0A1M7THH1_9RHOB</name>
<sequence length="294" mass="31798">MWTACSRSPARACRARSAQRPRADTAPGRAPAPASASRCGPQARAQRPPKRRCDPSRNRRSDAGGRRLSRRGAGDATPRRRRAGAPRASRRNRHALSVFRRARSRPWPARSASFRRPPHLRDRALAPSASPMGGPPRAFAVFSRSCGSLRAATCAWDAPRAIARTAASIQMLDCARPPHPLARRRHPRQVRSRSRRPIARTVAPRRSRVAHASRDGAAPHARSRAKRRLVRRPRPGAATRAQDPAMRRAPAASGPRLHALASPSGPGRGTRSLPEAPIPPRPAPRSGGAGRGGS</sequence>
<dbReference type="Proteomes" id="UP000184066">
    <property type="component" value="Unassembled WGS sequence"/>
</dbReference>
<feature type="compositionally biased region" description="Low complexity" evidence="1">
    <location>
        <begin position="105"/>
        <end position="115"/>
    </location>
</feature>
<reference evidence="2 3" key="1">
    <citation type="submission" date="2016-12" db="EMBL/GenBank/DDBJ databases">
        <authorList>
            <person name="Song W.-J."/>
            <person name="Kurnit D.M."/>
        </authorList>
    </citation>
    <scope>NUCLEOTIDE SEQUENCE [LARGE SCALE GENOMIC DNA]</scope>
    <source>
        <strain evidence="2 3">CGMCC 1.10808</strain>
    </source>
</reference>
<feature type="region of interest" description="Disordered" evidence="1">
    <location>
        <begin position="1"/>
        <end position="132"/>
    </location>
</feature>
<evidence type="ECO:0000256" key="1">
    <source>
        <dbReference type="SAM" id="MobiDB-lite"/>
    </source>
</evidence>
<feature type="compositionally biased region" description="Basic and acidic residues" evidence="1">
    <location>
        <begin position="51"/>
        <end position="65"/>
    </location>
</feature>
<dbReference type="AlphaFoldDB" id="A0A1M7THH1"/>
<feature type="compositionally biased region" description="Basic residues" evidence="1">
    <location>
        <begin position="79"/>
        <end position="104"/>
    </location>
</feature>
<evidence type="ECO:0000313" key="3">
    <source>
        <dbReference type="Proteomes" id="UP000184066"/>
    </source>
</evidence>
<gene>
    <name evidence="2" type="ORF">SAMN05216200_106171</name>
</gene>
<feature type="region of interest" description="Disordered" evidence="1">
    <location>
        <begin position="176"/>
        <end position="294"/>
    </location>
</feature>
<feature type="compositionally biased region" description="Low complexity" evidence="1">
    <location>
        <begin position="1"/>
        <end position="12"/>
    </location>
</feature>
<dbReference type="STRING" id="1189325.SAMN04488119_10632"/>
<feature type="compositionally biased region" description="Basic residues" evidence="1">
    <location>
        <begin position="221"/>
        <end position="234"/>
    </location>
</feature>
<evidence type="ECO:0000313" key="2">
    <source>
        <dbReference type="EMBL" id="SHN70204.1"/>
    </source>
</evidence>